<proteinExistence type="predicted"/>
<keyword evidence="3" id="KW-1185">Reference proteome</keyword>
<dbReference type="Proteomes" id="UP001302274">
    <property type="component" value="Unassembled WGS sequence"/>
</dbReference>
<comment type="caution">
    <text evidence="2">The sequence shown here is derived from an EMBL/GenBank/DDBJ whole genome shotgun (WGS) entry which is preliminary data.</text>
</comment>
<evidence type="ECO:0000313" key="3">
    <source>
        <dbReference type="Proteomes" id="UP001302274"/>
    </source>
</evidence>
<reference evidence="2 3" key="1">
    <citation type="submission" date="2023-11" db="EMBL/GenBank/DDBJ databases">
        <title>A Novel Polar Bacteriovorax (B. antarcticus) Isolated from the Biocrust in Antarctica.</title>
        <authorList>
            <person name="Mun W."/>
            <person name="Choi S.Y."/>
            <person name="Mitchell R.J."/>
        </authorList>
    </citation>
    <scope>NUCLEOTIDE SEQUENCE [LARGE SCALE GENOMIC DNA]</scope>
    <source>
        <strain evidence="2 3">PP10</strain>
    </source>
</reference>
<dbReference type="RefSeq" id="WP_323575889.1">
    <property type="nucleotide sequence ID" value="NZ_JAYGJQ010000001.1"/>
</dbReference>
<gene>
    <name evidence="2" type="ORF">SHI21_08335</name>
</gene>
<organism evidence="2 3">
    <name type="scientific">Bacteriovorax antarcticus</name>
    <dbReference type="NCBI Taxonomy" id="3088717"/>
    <lineage>
        <taxon>Bacteria</taxon>
        <taxon>Pseudomonadati</taxon>
        <taxon>Bdellovibrionota</taxon>
        <taxon>Bacteriovoracia</taxon>
        <taxon>Bacteriovoracales</taxon>
        <taxon>Bacteriovoracaceae</taxon>
        <taxon>Bacteriovorax</taxon>
    </lineage>
</organism>
<name>A0ABU5VT84_9BACT</name>
<protein>
    <submittedName>
        <fullName evidence="2">Uncharacterized protein</fullName>
    </submittedName>
</protein>
<feature type="chain" id="PRO_5045844398" evidence="1">
    <location>
        <begin position="19"/>
        <end position="121"/>
    </location>
</feature>
<dbReference type="EMBL" id="JAYGJQ010000001">
    <property type="protein sequence ID" value="MEA9356206.1"/>
    <property type="molecule type" value="Genomic_DNA"/>
</dbReference>
<sequence length="121" mass="12827">MKMIIASLLFTLSLSASATTYFNCKITELDEVGSPISIGNEVTVSVADANPKTTVIGSSNGRQYNLSFSTVESYRQTISTVNICFGYDSRCTVLGSARNSAGSLLIVNDLVNAASVSCIRL</sequence>
<keyword evidence="1" id="KW-0732">Signal</keyword>
<evidence type="ECO:0000313" key="2">
    <source>
        <dbReference type="EMBL" id="MEA9356206.1"/>
    </source>
</evidence>
<feature type="signal peptide" evidence="1">
    <location>
        <begin position="1"/>
        <end position="18"/>
    </location>
</feature>
<accession>A0ABU5VT84</accession>
<evidence type="ECO:0000256" key="1">
    <source>
        <dbReference type="SAM" id="SignalP"/>
    </source>
</evidence>